<evidence type="ECO:0000313" key="3">
    <source>
        <dbReference type="Proteomes" id="UP001500236"/>
    </source>
</evidence>
<dbReference type="Proteomes" id="UP001500236">
    <property type="component" value="Unassembled WGS sequence"/>
</dbReference>
<dbReference type="RefSeq" id="WP_344683539.1">
    <property type="nucleotide sequence ID" value="NZ_BAAAVT010000001.1"/>
</dbReference>
<sequence>MRLSVPDHVLRAFGQHGSAVPLSGGQGTSWRAGDIVLKPVPVQGQETWSWLHHRLAPSLPRETALRIALPVAASDGSLLVDGWGANRWMPGSGAGLSLRRRAEAARAFHRATAAAPADLPTRQDPWARADRQGLGSGGSATGGTGGAG</sequence>
<dbReference type="EMBL" id="BAAAVT010000001">
    <property type="protein sequence ID" value="GAA3051220.1"/>
    <property type="molecule type" value="Genomic_DNA"/>
</dbReference>
<protein>
    <submittedName>
        <fullName evidence="2">Uncharacterized protein</fullName>
    </submittedName>
</protein>
<proteinExistence type="predicted"/>
<feature type="region of interest" description="Disordered" evidence="1">
    <location>
        <begin position="111"/>
        <end position="148"/>
    </location>
</feature>
<keyword evidence="3" id="KW-1185">Reference proteome</keyword>
<organism evidence="2 3">
    <name type="scientific">Nesterenkonia aethiopica</name>
    <dbReference type="NCBI Taxonomy" id="269144"/>
    <lineage>
        <taxon>Bacteria</taxon>
        <taxon>Bacillati</taxon>
        <taxon>Actinomycetota</taxon>
        <taxon>Actinomycetes</taxon>
        <taxon>Micrococcales</taxon>
        <taxon>Micrococcaceae</taxon>
        <taxon>Nesterenkonia</taxon>
    </lineage>
</organism>
<gene>
    <name evidence="2" type="ORF">GCM10010529_01630</name>
</gene>
<accession>A0ABP6LRE0</accession>
<name>A0ABP6LRE0_9MICC</name>
<reference evidence="3" key="1">
    <citation type="journal article" date="2019" name="Int. J. Syst. Evol. Microbiol.">
        <title>The Global Catalogue of Microorganisms (GCM) 10K type strain sequencing project: providing services to taxonomists for standard genome sequencing and annotation.</title>
        <authorList>
            <consortium name="The Broad Institute Genomics Platform"/>
            <consortium name="The Broad Institute Genome Sequencing Center for Infectious Disease"/>
            <person name="Wu L."/>
            <person name="Ma J."/>
        </authorList>
    </citation>
    <scope>NUCLEOTIDE SEQUENCE [LARGE SCALE GENOMIC DNA]</scope>
    <source>
        <strain evidence="3">JCM 14309</strain>
    </source>
</reference>
<comment type="caution">
    <text evidence="2">The sequence shown here is derived from an EMBL/GenBank/DDBJ whole genome shotgun (WGS) entry which is preliminary data.</text>
</comment>
<evidence type="ECO:0000313" key="2">
    <source>
        <dbReference type="EMBL" id="GAA3051220.1"/>
    </source>
</evidence>
<evidence type="ECO:0000256" key="1">
    <source>
        <dbReference type="SAM" id="MobiDB-lite"/>
    </source>
</evidence>
<feature type="compositionally biased region" description="Gly residues" evidence="1">
    <location>
        <begin position="134"/>
        <end position="148"/>
    </location>
</feature>